<dbReference type="GO" id="GO:0031261">
    <property type="term" value="C:DNA replication preinitiation complex"/>
    <property type="evidence" value="ECO:0007669"/>
    <property type="project" value="TreeGrafter"/>
</dbReference>
<reference evidence="10 11" key="1">
    <citation type="submission" date="2017-06" db="EMBL/GenBank/DDBJ databases">
        <title>Ant-infecting Ophiocordyceps genomes reveal a high diversity of potential behavioral manipulation genes and a possible major role for enterotoxins.</title>
        <authorList>
            <person name="De Bekker C."/>
            <person name="Evans H.C."/>
            <person name="Brachmann A."/>
            <person name="Hughes D.P."/>
        </authorList>
    </citation>
    <scope>NUCLEOTIDE SEQUENCE [LARGE SCALE GENOMIC DNA]</scope>
    <source>
        <strain evidence="10 11">Map16</strain>
    </source>
</reference>
<dbReference type="GO" id="GO:0003697">
    <property type="term" value="F:single-stranded DNA binding"/>
    <property type="evidence" value="ECO:0007669"/>
    <property type="project" value="TreeGrafter"/>
</dbReference>
<feature type="region of interest" description="Disordered" evidence="9">
    <location>
        <begin position="140"/>
        <end position="236"/>
    </location>
</feature>
<comment type="function">
    <text evidence="7 8">Has a role in the initiation of DNA replication. Required at S-phase checkpoint.</text>
</comment>
<dbReference type="PANTHER" id="PTHR28124">
    <property type="entry name" value="DNA REPLICATION REGULATOR SLD2"/>
    <property type="match status" value="1"/>
</dbReference>
<name>A0A2C5ZDK2_9HYPO</name>
<evidence type="ECO:0000313" key="11">
    <source>
        <dbReference type="Proteomes" id="UP000226431"/>
    </source>
</evidence>
<dbReference type="InterPro" id="IPR040203">
    <property type="entry name" value="Sld2"/>
</dbReference>
<dbReference type="InterPro" id="IPR021110">
    <property type="entry name" value="DNA_rep_checkpnt_protein"/>
</dbReference>
<dbReference type="GO" id="GO:0006270">
    <property type="term" value="P:DNA replication initiation"/>
    <property type="evidence" value="ECO:0007669"/>
    <property type="project" value="UniProtKB-UniRule"/>
</dbReference>
<dbReference type="Proteomes" id="UP000226431">
    <property type="component" value="Unassembled WGS sequence"/>
</dbReference>
<evidence type="ECO:0000256" key="6">
    <source>
        <dbReference type="ARBA" id="ARBA00023306"/>
    </source>
</evidence>
<protein>
    <recommendedName>
        <fullName evidence="3 8">DNA replication regulator SLD2</fullName>
    </recommendedName>
</protein>
<dbReference type="PANTHER" id="PTHR28124:SF1">
    <property type="entry name" value="DNA REPLICATION REGULATOR SLD2"/>
    <property type="match status" value="1"/>
</dbReference>
<comment type="caution">
    <text evidence="10">The sequence shown here is derived from an EMBL/GenBank/DDBJ whole genome shotgun (WGS) entry which is preliminary data.</text>
</comment>
<accession>A0A2C5ZDK2</accession>
<dbReference type="OrthoDB" id="8775810at2759"/>
<comment type="similarity">
    <text evidence="2 8">Belongs to the SLD2 family.</text>
</comment>
<dbReference type="Pfam" id="PF11719">
    <property type="entry name" value="Drc1-Sld2"/>
    <property type="match status" value="1"/>
</dbReference>
<feature type="compositionally biased region" description="Low complexity" evidence="9">
    <location>
        <begin position="167"/>
        <end position="181"/>
    </location>
</feature>
<evidence type="ECO:0000256" key="4">
    <source>
        <dbReference type="ARBA" id="ARBA00022705"/>
    </source>
</evidence>
<evidence type="ECO:0000313" key="10">
    <source>
        <dbReference type="EMBL" id="PHH77943.1"/>
    </source>
</evidence>
<proteinExistence type="inferred from homology"/>
<dbReference type="STRING" id="2004952.A0A2C5ZDK2"/>
<evidence type="ECO:0000256" key="7">
    <source>
        <dbReference type="ARBA" id="ARBA00025253"/>
    </source>
</evidence>
<feature type="compositionally biased region" description="Basic residues" evidence="9">
    <location>
        <begin position="182"/>
        <end position="192"/>
    </location>
</feature>
<feature type="compositionally biased region" description="Polar residues" evidence="9">
    <location>
        <begin position="156"/>
        <end position="166"/>
    </location>
</feature>
<evidence type="ECO:0000256" key="3">
    <source>
        <dbReference type="ARBA" id="ARBA00018363"/>
    </source>
</evidence>
<dbReference type="GO" id="GO:1902977">
    <property type="term" value="P:mitotic DNA replication preinitiation complex assembly"/>
    <property type="evidence" value="ECO:0007669"/>
    <property type="project" value="TreeGrafter"/>
</dbReference>
<dbReference type="AlphaFoldDB" id="A0A2C5ZDK2"/>
<evidence type="ECO:0000256" key="2">
    <source>
        <dbReference type="ARBA" id="ARBA00007276"/>
    </source>
</evidence>
<evidence type="ECO:0000256" key="8">
    <source>
        <dbReference type="RuleBase" id="RU367067"/>
    </source>
</evidence>
<feature type="region of interest" description="Disordered" evidence="9">
    <location>
        <begin position="58"/>
        <end position="106"/>
    </location>
</feature>
<evidence type="ECO:0000256" key="1">
    <source>
        <dbReference type="ARBA" id="ARBA00004123"/>
    </source>
</evidence>
<evidence type="ECO:0000256" key="9">
    <source>
        <dbReference type="SAM" id="MobiDB-lite"/>
    </source>
</evidence>
<sequence>MNAEQKLHYESKAKDLRSQLKRWEEEWATANGGSKPGRQDIKSRPDIAAKYKEYNKVRDVLAGKMPPPADRDSGSKRRGQPLPSETPLKRTKHSDAEDEVMKTPSISRKLFSPTKVTWLGPTPQKEGRVLGLLDLLTSTPTQASKHASPRKKDALQTPSKTVHLQATPSKPTPSRSTSPSKRQCHKTTTPRRYRGELALGATPTPPSALHSETPSFLRRRQALAEETESKPLAPLKLPRKPMIRGLSDIVAGLRRVEEEALDEDLEALREVEGGEDGDGLARGETAGEESRGNEAPMKTYKKKDPKRTTRKVNIKPTLSKRPANLTLANDDPESDKSSSSDEDAKEKKNEE</sequence>
<keyword evidence="4 8" id="KW-0235">DNA replication</keyword>
<dbReference type="GO" id="GO:0000727">
    <property type="term" value="P:double-strand break repair via break-induced replication"/>
    <property type="evidence" value="ECO:0007669"/>
    <property type="project" value="TreeGrafter"/>
</dbReference>
<comment type="subcellular location">
    <subcellularLocation>
        <location evidence="1 8">Nucleus</location>
    </subcellularLocation>
</comment>
<keyword evidence="5 8" id="KW-0539">Nucleus</keyword>
<feature type="compositionally biased region" description="Basic residues" evidence="9">
    <location>
        <begin position="299"/>
        <end position="313"/>
    </location>
</feature>
<dbReference type="Gene3D" id="1.10.10.1460">
    <property type="match status" value="1"/>
</dbReference>
<evidence type="ECO:0000256" key="5">
    <source>
        <dbReference type="ARBA" id="ARBA00023242"/>
    </source>
</evidence>
<dbReference type="GO" id="GO:0003688">
    <property type="term" value="F:DNA replication origin binding"/>
    <property type="evidence" value="ECO:0007669"/>
    <property type="project" value="TreeGrafter"/>
</dbReference>
<organism evidence="10 11">
    <name type="scientific">Ophiocordyceps camponoti-rufipedis</name>
    <dbReference type="NCBI Taxonomy" id="2004952"/>
    <lineage>
        <taxon>Eukaryota</taxon>
        <taxon>Fungi</taxon>
        <taxon>Dikarya</taxon>
        <taxon>Ascomycota</taxon>
        <taxon>Pezizomycotina</taxon>
        <taxon>Sordariomycetes</taxon>
        <taxon>Hypocreomycetidae</taxon>
        <taxon>Hypocreales</taxon>
        <taxon>Ophiocordycipitaceae</taxon>
        <taxon>Ophiocordyceps</taxon>
    </lineage>
</organism>
<dbReference type="EMBL" id="NJES01000098">
    <property type="protein sequence ID" value="PHH77943.1"/>
    <property type="molecule type" value="Genomic_DNA"/>
</dbReference>
<feature type="compositionally biased region" description="Basic and acidic residues" evidence="9">
    <location>
        <begin position="334"/>
        <end position="351"/>
    </location>
</feature>
<keyword evidence="6 8" id="KW-0131">Cell cycle</keyword>
<gene>
    <name evidence="10" type="ORF">CDD80_7566</name>
</gene>
<keyword evidence="11" id="KW-1185">Reference proteome</keyword>
<feature type="region of interest" description="Disordered" evidence="9">
    <location>
        <begin position="265"/>
        <end position="351"/>
    </location>
</feature>